<proteinExistence type="predicted"/>
<sequence>MNPQQPKHSSPGLVSGLVSTAKNMFALVISRIELAALEFSEIGSHLLKLFLICALSIVALWFALAFWSALVVVLAWEAMGWKILVILGAFFTLVAIGSALYVRSVLRQGRLGLPVTMAELRKDRDALL</sequence>
<dbReference type="KEGG" id="care:LT85_4902"/>
<dbReference type="Pfam" id="PF07332">
    <property type="entry name" value="Phage_holin_3_6"/>
    <property type="match status" value="1"/>
</dbReference>
<feature type="transmembrane region" description="Helical" evidence="1">
    <location>
        <begin position="81"/>
        <end position="102"/>
    </location>
</feature>
<reference evidence="3" key="1">
    <citation type="journal article" date="2014" name="Soil Biol. Biochem.">
        <title>Structure and function of bacterial communities in ageing soils: Insights from the Mendocino ecological staircase.</title>
        <authorList>
            <person name="Uroz S."/>
            <person name="Tech J.J."/>
            <person name="Sawaya N.A."/>
            <person name="Frey-Klett P."/>
            <person name="Leveau J.H.J."/>
        </authorList>
    </citation>
    <scope>NUCLEOTIDE SEQUENCE [LARGE SCALE GENOMIC DNA]</scope>
    <source>
        <strain evidence="3">Cal35</strain>
    </source>
</reference>
<evidence type="ECO:0000256" key="1">
    <source>
        <dbReference type="SAM" id="Phobius"/>
    </source>
</evidence>
<keyword evidence="1" id="KW-1133">Transmembrane helix</keyword>
<evidence type="ECO:0000313" key="2">
    <source>
        <dbReference type="EMBL" id="AIY44060.1"/>
    </source>
</evidence>
<keyword evidence="1" id="KW-0472">Membrane</keyword>
<dbReference type="Proteomes" id="UP000030302">
    <property type="component" value="Chromosome"/>
</dbReference>
<protein>
    <submittedName>
        <fullName evidence="2">Putative transmembrane protein</fullName>
    </submittedName>
</protein>
<organism evidence="2 3">
    <name type="scientific">Collimonas arenae</name>
    <dbReference type="NCBI Taxonomy" id="279058"/>
    <lineage>
        <taxon>Bacteria</taxon>
        <taxon>Pseudomonadati</taxon>
        <taxon>Pseudomonadota</taxon>
        <taxon>Betaproteobacteria</taxon>
        <taxon>Burkholderiales</taxon>
        <taxon>Oxalobacteraceae</taxon>
        <taxon>Collimonas</taxon>
    </lineage>
</organism>
<dbReference type="STRING" id="279058.LT85_4902"/>
<accession>A0A0A1FJZ9</accession>
<dbReference type="HOGENOM" id="CLU_136851_2_1_4"/>
<evidence type="ECO:0000313" key="3">
    <source>
        <dbReference type="Proteomes" id="UP000030302"/>
    </source>
</evidence>
<dbReference type="EMBL" id="CP009962">
    <property type="protein sequence ID" value="AIY44060.1"/>
    <property type="molecule type" value="Genomic_DNA"/>
</dbReference>
<dbReference type="RefSeq" id="WP_038494213.1">
    <property type="nucleotide sequence ID" value="NZ_CP009962.1"/>
</dbReference>
<name>A0A0A1FJZ9_9BURK</name>
<dbReference type="AlphaFoldDB" id="A0A0A1FJZ9"/>
<gene>
    <name evidence="2" type="ORF">LT85_4902</name>
</gene>
<keyword evidence="3" id="KW-1185">Reference proteome</keyword>
<dbReference type="OrthoDB" id="8777616at2"/>
<keyword evidence="1 2" id="KW-0812">Transmembrane</keyword>
<feature type="transmembrane region" description="Helical" evidence="1">
    <location>
        <begin position="49"/>
        <end position="75"/>
    </location>
</feature>
<dbReference type="InterPro" id="IPR009937">
    <property type="entry name" value="Phage_holin_3_6"/>
</dbReference>